<reference evidence="3" key="1">
    <citation type="submission" date="2021-01" db="EMBL/GenBank/DDBJ databases">
        <authorList>
            <person name="Zahm M."/>
            <person name="Roques C."/>
            <person name="Cabau C."/>
            <person name="Klopp C."/>
            <person name="Donnadieu C."/>
            <person name="Jouanno E."/>
            <person name="Lampietro C."/>
            <person name="Louis A."/>
            <person name="Herpin A."/>
            <person name="Echchiki A."/>
            <person name="Berthelot C."/>
            <person name="Parey E."/>
            <person name="Roest-Crollius H."/>
            <person name="Braasch I."/>
            <person name="Postlethwait J."/>
            <person name="Bobe J."/>
            <person name="Montfort J."/>
            <person name="Bouchez O."/>
            <person name="Begum T."/>
            <person name="Mejri S."/>
            <person name="Adams A."/>
            <person name="Chen W.-J."/>
            <person name="Guiguen Y."/>
        </authorList>
    </citation>
    <scope>NUCLEOTIDE SEQUENCE</scope>
    <source>
        <strain evidence="3">YG-15Mar2019-1</strain>
        <tissue evidence="3">Brain</tissue>
    </source>
</reference>
<feature type="compositionally biased region" description="Basic and acidic residues" evidence="1">
    <location>
        <begin position="386"/>
        <end position="397"/>
    </location>
</feature>
<feature type="region of interest" description="Disordered" evidence="1">
    <location>
        <begin position="513"/>
        <end position="822"/>
    </location>
</feature>
<evidence type="ECO:0000259" key="2">
    <source>
        <dbReference type="Pfam" id="PF23030"/>
    </source>
</evidence>
<feature type="compositionally biased region" description="Basic and acidic residues" evidence="1">
    <location>
        <begin position="926"/>
        <end position="940"/>
    </location>
</feature>
<feature type="compositionally biased region" description="Acidic residues" evidence="1">
    <location>
        <begin position="303"/>
        <end position="319"/>
    </location>
</feature>
<feature type="compositionally biased region" description="Basic and acidic residues" evidence="1">
    <location>
        <begin position="1529"/>
        <end position="1542"/>
    </location>
</feature>
<feature type="compositionally biased region" description="Acidic residues" evidence="1">
    <location>
        <begin position="791"/>
        <end position="800"/>
    </location>
</feature>
<feature type="compositionally biased region" description="Basic and acidic residues" evidence="1">
    <location>
        <begin position="435"/>
        <end position="452"/>
    </location>
</feature>
<evidence type="ECO:0000256" key="1">
    <source>
        <dbReference type="SAM" id="MobiDB-lite"/>
    </source>
</evidence>
<feature type="compositionally biased region" description="Low complexity" evidence="1">
    <location>
        <begin position="199"/>
        <end position="220"/>
    </location>
</feature>
<feature type="region of interest" description="Disordered" evidence="1">
    <location>
        <begin position="295"/>
        <end position="467"/>
    </location>
</feature>
<feature type="compositionally biased region" description="Basic and acidic residues" evidence="1">
    <location>
        <begin position="651"/>
        <end position="678"/>
    </location>
</feature>
<feature type="compositionally biased region" description="Basic residues" evidence="1">
    <location>
        <begin position="866"/>
        <end position="875"/>
    </location>
</feature>
<comment type="caution">
    <text evidence="3">The sequence shown here is derived from an EMBL/GenBank/DDBJ whole genome shotgun (WGS) entry which is preliminary data.</text>
</comment>
<feature type="compositionally biased region" description="Low complexity" evidence="1">
    <location>
        <begin position="178"/>
        <end position="190"/>
    </location>
</feature>
<dbReference type="PANTHER" id="PTHR47013">
    <property type="entry name" value="SPLICING FACTOR, ARGININE/SERINE-RICH 19"/>
    <property type="match status" value="1"/>
</dbReference>
<feature type="region of interest" description="Disordered" evidence="1">
    <location>
        <begin position="1528"/>
        <end position="1548"/>
    </location>
</feature>
<feature type="compositionally biased region" description="Basic and acidic residues" evidence="1">
    <location>
        <begin position="563"/>
        <end position="604"/>
    </location>
</feature>
<feature type="compositionally biased region" description="Low complexity" evidence="1">
    <location>
        <begin position="237"/>
        <end position="253"/>
    </location>
</feature>
<organism evidence="3 4">
    <name type="scientific">Megalops atlanticus</name>
    <name type="common">Tarpon</name>
    <name type="synonym">Clupea gigantea</name>
    <dbReference type="NCBI Taxonomy" id="7932"/>
    <lineage>
        <taxon>Eukaryota</taxon>
        <taxon>Metazoa</taxon>
        <taxon>Chordata</taxon>
        <taxon>Craniata</taxon>
        <taxon>Vertebrata</taxon>
        <taxon>Euteleostomi</taxon>
        <taxon>Actinopterygii</taxon>
        <taxon>Neopterygii</taxon>
        <taxon>Teleostei</taxon>
        <taxon>Elopiformes</taxon>
        <taxon>Megalopidae</taxon>
        <taxon>Megalops</taxon>
    </lineage>
</organism>
<accession>A0A9D3SXV1</accession>
<feature type="compositionally biased region" description="Low complexity" evidence="1">
    <location>
        <begin position="1057"/>
        <end position="1078"/>
    </location>
</feature>
<feature type="compositionally biased region" description="Basic and acidic residues" evidence="1">
    <location>
        <begin position="332"/>
        <end position="346"/>
    </location>
</feature>
<keyword evidence="4" id="KW-1185">Reference proteome</keyword>
<feature type="compositionally biased region" description="Polar residues" evidence="1">
    <location>
        <begin position="876"/>
        <end position="888"/>
    </location>
</feature>
<dbReference type="InterPro" id="IPR057031">
    <property type="entry name" value="SFR19-like_C"/>
</dbReference>
<feature type="compositionally biased region" description="Basic and acidic residues" evidence="1">
    <location>
        <begin position="30"/>
        <end position="47"/>
    </location>
</feature>
<dbReference type="Proteomes" id="UP001046870">
    <property type="component" value="Chromosome 19"/>
</dbReference>
<feature type="compositionally biased region" description="Basic and acidic residues" evidence="1">
    <location>
        <begin position="711"/>
        <end position="724"/>
    </location>
</feature>
<feature type="region of interest" description="Disordered" evidence="1">
    <location>
        <begin position="178"/>
        <end position="253"/>
    </location>
</feature>
<feature type="compositionally biased region" description="Polar residues" evidence="1">
    <location>
        <begin position="1178"/>
        <end position="1189"/>
    </location>
</feature>
<feature type="compositionally biased region" description="Low complexity" evidence="1">
    <location>
        <begin position="622"/>
        <end position="636"/>
    </location>
</feature>
<feature type="compositionally biased region" description="Low complexity" evidence="1">
    <location>
        <begin position="1142"/>
        <end position="1156"/>
    </location>
</feature>
<feature type="compositionally biased region" description="Acidic residues" evidence="1">
    <location>
        <begin position="421"/>
        <end position="430"/>
    </location>
</feature>
<protein>
    <recommendedName>
        <fullName evidence="2">SFR19-like C-terminal domain-containing protein</fullName>
    </recommendedName>
</protein>
<feature type="compositionally biased region" description="Pro residues" evidence="1">
    <location>
        <begin position="1287"/>
        <end position="1301"/>
    </location>
</feature>
<dbReference type="GO" id="GO:0099122">
    <property type="term" value="F:RNA polymerase II C-terminal domain binding"/>
    <property type="evidence" value="ECO:0007669"/>
    <property type="project" value="TreeGrafter"/>
</dbReference>
<dbReference type="EMBL" id="JAFDVH010000019">
    <property type="protein sequence ID" value="KAG7459849.1"/>
    <property type="molecule type" value="Genomic_DNA"/>
</dbReference>
<feature type="region of interest" description="Disordered" evidence="1">
    <location>
        <begin position="837"/>
        <end position="1305"/>
    </location>
</feature>
<feature type="domain" description="SFR19-like C-terminal" evidence="2">
    <location>
        <begin position="1447"/>
        <end position="1531"/>
    </location>
</feature>
<feature type="compositionally biased region" description="Gly residues" evidence="1">
    <location>
        <begin position="976"/>
        <end position="991"/>
    </location>
</feature>
<proteinExistence type="predicted"/>
<feature type="compositionally biased region" description="Low complexity" evidence="1">
    <location>
        <begin position="745"/>
        <end position="773"/>
    </location>
</feature>
<feature type="region of interest" description="Disordered" evidence="1">
    <location>
        <begin position="15"/>
        <end position="47"/>
    </location>
</feature>
<feature type="compositionally biased region" description="Low complexity" evidence="1">
    <location>
        <begin position="1367"/>
        <end position="1392"/>
    </location>
</feature>
<name>A0A9D3SXV1_MEGAT</name>
<feature type="compositionally biased region" description="Pro residues" evidence="1">
    <location>
        <begin position="1157"/>
        <end position="1168"/>
    </location>
</feature>
<feature type="compositionally biased region" description="Basic and acidic residues" evidence="1">
    <location>
        <begin position="543"/>
        <end position="554"/>
    </location>
</feature>
<dbReference type="OrthoDB" id="1935339at2759"/>
<feature type="compositionally biased region" description="Polar residues" evidence="1">
    <location>
        <begin position="1393"/>
        <end position="1405"/>
    </location>
</feature>
<dbReference type="PANTHER" id="PTHR47013:SF1">
    <property type="entry name" value="SPLICING FACTOR, ARGININE_SERINE-RICH 19"/>
    <property type="match status" value="1"/>
</dbReference>
<feature type="compositionally biased region" description="Low complexity" evidence="1">
    <location>
        <begin position="1259"/>
        <end position="1286"/>
    </location>
</feature>
<feature type="compositionally biased region" description="Basic residues" evidence="1">
    <location>
        <begin position="942"/>
        <end position="956"/>
    </location>
</feature>
<gene>
    <name evidence="3" type="ORF">MATL_G00215060</name>
</gene>
<feature type="compositionally biased region" description="Polar residues" evidence="1">
    <location>
        <begin position="805"/>
        <end position="815"/>
    </location>
</feature>
<evidence type="ECO:0000313" key="3">
    <source>
        <dbReference type="EMBL" id="KAG7459849.1"/>
    </source>
</evidence>
<evidence type="ECO:0000313" key="4">
    <source>
        <dbReference type="Proteomes" id="UP001046870"/>
    </source>
</evidence>
<feature type="compositionally biased region" description="Low complexity" evidence="1">
    <location>
        <begin position="1208"/>
        <end position="1222"/>
    </location>
</feature>
<dbReference type="Pfam" id="PF23030">
    <property type="entry name" value="SCAF11-like_C"/>
    <property type="match status" value="1"/>
</dbReference>
<feature type="compositionally biased region" description="Basic residues" evidence="1">
    <location>
        <begin position="1081"/>
        <end position="1091"/>
    </location>
</feature>
<feature type="region of interest" description="Disordered" evidence="1">
    <location>
        <begin position="1353"/>
        <end position="1451"/>
    </location>
</feature>
<sequence>MAAAIVTALSSPYKMGEEDFDPVSAGYPQTKKEMCQKKGEQGKEERKTRQRCCQGRIEFFDDHPSELGCAVPIIPDSFLPLDSLHCCSHQSFDSVDFDVELTAEVSVEDRSSCTLLSSVFPSVHTRKSGTFSHQLLSVLTWPSSSWKTKLKGQLLDSCLSAASLPFWPHDFFTTPVMRRSTTTTTPPGVVEMPKTPLHSAPSASPSSPSSPSSSSLSSPLGGAATSYHHNSSGCNEGGVVTDGTGDSVSSTSAALSLPSLPLPLSVNLSAHLSSESPHLTSERDSERIEIYNLFHPTEGEGGAAEEGDEEEGDEEEEGEKYDPFDPTGSPASERERGRGMESERESSAGSVEDEIGNTVGMEVEEAACCAGEDAPPPDSTDPLISQHREEKEQERAGRGNGGKEGGRDRGKRGRERREADSDNSEMEEGEIVVVGEKERGKERESKSERDGKGVCPSGGPFLLSGPKPERIFRVLDGDQFVSVRAESDWTMGRDEVGGGVAGLGDLRRKLVSRRRERYRSCPSPSLSPPPTPHCHLPSLAILSDKHKSKEQRSKERGKHKREQGREEEKAERERRKEGGSQERKNSDKERERKSGREEKGKESARGSSSRSDSSKRRHRHSTPPLSSHSRPRTSSLHPRRRRRSWSSSSEGQRRDRDREKEKDRGRGDREREREGDSRKSRRKKERGGVNGDPGSRERGGSGGKGVRRSREHLERDKERRRDSRTVIPPSIQDLNGSDLFTIKRTITVTTTTTTTTTVPGSPLSPKAAPSSSPMTSEKPRKQKRKRKREVEEEENDEEDERTSRSPESSFTQSRLHSYDSDQLSEKLGLEVLSLDGEALDPDYPSLEDSPLILPLTPPQPSPEHKSKSKTGKQVKTKSQLSKKSNASESSLRPKSRKRHSPPSPPPAASSPPRLPAPLPSKQGRKTGKEREKGTKKEGGRSGKSKKLSRGSRKGKLQSKVSVLVREGVSSTTGAAVTGGGKDLPGQSGGSGEAAAGGSIAVVFRRDNESRSPFLKPCSEPISVSERGKDLSKSGRRGTLAPPPSASAQLPKSKKAKPGSTTLTTSSSASSSSSSSAPSIAKQRRKQGKKGRERRERGRQEEEVEGGNANCSSGAGDWGVSILDIQSGSAISGKPSSPPPGLPASTPSSSSTSIAPPSSSPPHTPPLSLPPSHDAGDSSPDSQTVDSSCKTPEASFLSEDCTTQTQTGPLAPSSNAPSSPSPLQTHQGAAVGVSQSIPDIKIPPDEQKAHASPPSPSTPVPASLSLSLPPAATDASSSSVSSSSNSKPLPPAPPPPAAPPLPWSLQTGVDCTAGGVLALTALLFKMEEANIASRAKAQEFIQATSQPFSQILSQANQSQPQQLPPPSFSSSSSSSSQALPLPSLAPSPAQFSLHSSLPLVSSTKTPPSHLHPGLSVGGGCAQTPPPPEHVGSAGVLGGLSETGQDSESKDPEKYLKKLHTQERAVEEVKLAIKPYYQRKDINKDEYKDILRKAVHKICHSRTGEINPVKVSNLVKLYVQRYKYFRKHGRRMDEKEREGEREPAILHSST</sequence>
<feature type="compositionally biased region" description="Pro residues" evidence="1">
    <location>
        <begin position="901"/>
        <end position="918"/>
    </location>
</feature>
<dbReference type="InterPro" id="IPR042841">
    <property type="entry name" value="SCAF1"/>
</dbReference>